<reference evidence="2" key="1">
    <citation type="submission" date="2021-01" db="EMBL/GenBank/DDBJ databases">
        <title>Adiantum capillus-veneris genome.</title>
        <authorList>
            <person name="Fang Y."/>
            <person name="Liao Q."/>
        </authorList>
    </citation>
    <scope>NUCLEOTIDE SEQUENCE</scope>
    <source>
        <strain evidence="2">H3</strain>
        <tissue evidence="2">Leaf</tissue>
    </source>
</reference>
<protein>
    <submittedName>
        <fullName evidence="2">Uncharacterized protein</fullName>
    </submittedName>
</protein>
<name>A0A9D4Z430_ADICA</name>
<dbReference type="AlphaFoldDB" id="A0A9D4Z430"/>
<sequence length="88" mass="10129">MQALPPVLRAAGPAHFRPPSGLHKSFHNQRRLIPSLQSPGHHLQLNVDVGYLHLHVPQSVPGRRYDRRQARLRHLRYLTFCSARSELL</sequence>
<accession>A0A9D4Z430</accession>
<dbReference type="Proteomes" id="UP000886520">
    <property type="component" value="Chromosome 25"/>
</dbReference>
<proteinExistence type="predicted"/>
<evidence type="ECO:0000313" key="2">
    <source>
        <dbReference type="EMBL" id="KAI5059081.1"/>
    </source>
</evidence>
<dbReference type="EMBL" id="JABFUD020000025">
    <property type="protein sequence ID" value="KAI5059081.1"/>
    <property type="molecule type" value="Genomic_DNA"/>
</dbReference>
<evidence type="ECO:0000313" key="3">
    <source>
        <dbReference type="Proteomes" id="UP000886520"/>
    </source>
</evidence>
<organism evidence="2 3">
    <name type="scientific">Adiantum capillus-veneris</name>
    <name type="common">Maidenhair fern</name>
    <dbReference type="NCBI Taxonomy" id="13818"/>
    <lineage>
        <taxon>Eukaryota</taxon>
        <taxon>Viridiplantae</taxon>
        <taxon>Streptophyta</taxon>
        <taxon>Embryophyta</taxon>
        <taxon>Tracheophyta</taxon>
        <taxon>Polypodiopsida</taxon>
        <taxon>Polypodiidae</taxon>
        <taxon>Polypodiales</taxon>
        <taxon>Pteridineae</taxon>
        <taxon>Pteridaceae</taxon>
        <taxon>Vittarioideae</taxon>
        <taxon>Adiantum</taxon>
    </lineage>
</organism>
<feature type="region of interest" description="Disordered" evidence="1">
    <location>
        <begin position="1"/>
        <end position="24"/>
    </location>
</feature>
<keyword evidence="3" id="KW-1185">Reference proteome</keyword>
<evidence type="ECO:0000256" key="1">
    <source>
        <dbReference type="SAM" id="MobiDB-lite"/>
    </source>
</evidence>
<comment type="caution">
    <text evidence="2">The sequence shown here is derived from an EMBL/GenBank/DDBJ whole genome shotgun (WGS) entry which is preliminary data.</text>
</comment>
<gene>
    <name evidence="2" type="ORF">GOP47_0025400</name>
</gene>